<accession>A0A182TAJ7</accession>
<evidence type="ECO:0000313" key="2">
    <source>
        <dbReference type="Proteomes" id="UP000075901"/>
    </source>
</evidence>
<dbReference type="VEuPathDB" id="VectorBase:AMAM022947"/>
<name>A0A182TAJ7_9DIPT</name>
<protein>
    <submittedName>
        <fullName evidence="1">Uncharacterized protein</fullName>
    </submittedName>
</protein>
<sequence>MFDAPPPTGAAVTVTTVVVGVDIGFTLASVAPPAVDTEIPPEPAAEAATTVLPAVVTVPAVVAFRITSIDCDLSSRLSVRNSIGPSVPFLLNRCCRKIGPPVLPVADDEPTSSVVPFLSASDCSRIVLPPPPTPLRPSSVPLLMAG</sequence>
<dbReference type="Proteomes" id="UP000075901">
    <property type="component" value="Unassembled WGS sequence"/>
</dbReference>
<organism evidence="1 2">
    <name type="scientific">Anopheles maculatus</name>
    <dbReference type="NCBI Taxonomy" id="74869"/>
    <lineage>
        <taxon>Eukaryota</taxon>
        <taxon>Metazoa</taxon>
        <taxon>Ecdysozoa</taxon>
        <taxon>Arthropoda</taxon>
        <taxon>Hexapoda</taxon>
        <taxon>Insecta</taxon>
        <taxon>Pterygota</taxon>
        <taxon>Neoptera</taxon>
        <taxon>Endopterygota</taxon>
        <taxon>Diptera</taxon>
        <taxon>Nematocera</taxon>
        <taxon>Culicoidea</taxon>
        <taxon>Culicidae</taxon>
        <taxon>Anophelinae</taxon>
        <taxon>Anopheles</taxon>
        <taxon>Anopheles maculatus group</taxon>
    </lineage>
</organism>
<keyword evidence="2" id="KW-1185">Reference proteome</keyword>
<reference evidence="1" key="2">
    <citation type="submission" date="2020-05" db="UniProtKB">
        <authorList>
            <consortium name="EnsemblMetazoa"/>
        </authorList>
    </citation>
    <scope>IDENTIFICATION</scope>
    <source>
        <strain evidence="1">maculatus3</strain>
    </source>
</reference>
<proteinExistence type="predicted"/>
<dbReference type="EnsemblMetazoa" id="AMAM022947-RA">
    <property type="protein sequence ID" value="AMAM022947-PA"/>
    <property type="gene ID" value="AMAM022947"/>
</dbReference>
<evidence type="ECO:0000313" key="1">
    <source>
        <dbReference type="EnsemblMetazoa" id="AMAM022947-PA"/>
    </source>
</evidence>
<reference evidence="2" key="1">
    <citation type="submission" date="2013-09" db="EMBL/GenBank/DDBJ databases">
        <title>The Genome Sequence of Anopheles maculatus species B.</title>
        <authorList>
            <consortium name="The Broad Institute Genomics Platform"/>
            <person name="Neafsey D.E."/>
            <person name="Besansky N."/>
            <person name="Howell P."/>
            <person name="Walton C."/>
            <person name="Young S.K."/>
            <person name="Zeng Q."/>
            <person name="Gargeya S."/>
            <person name="Fitzgerald M."/>
            <person name="Haas B."/>
            <person name="Abouelleil A."/>
            <person name="Allen A.W."/>
            <person name="Alvarado L."/>
            <person name="Arachchi H.M."/>
            <person name="Berlin A.M."/>
            <person name="Chapman S.B."/>
            <person name="Gainer-Dewar J."/>
            <person name="Goldberg J."/>
            <person name="Griggs A."/>
            <person name="Gujja S."/>
            <person name="Hansen M."/>
            <person name="Howarth C."/>
            <person name="Imamovic A."/>
            <person name="Ireland A."/>
            <person name="Larimer J."/>
            <person name="McCowan C."/>
            <person name="Murphy C."/>
            <person name="Pearson M."/>
            <person name="Poon T.W."/>
            <person name="Priest M."/>
            <person name="Roberts A."/>
            <person name="Saif S."/>
            <person name="Shea T."/>
            <person name="Sisk P."/>
            <person name="Sykes S."/>
            <person name="Wortman J."/>
            <person name="Nusbaum C."/>
            <person name="Birren B."/>
        </authorList>
    </citation>
    <scope>NUCLEOTIDE SEQUENCE [LARGE SCALE GENOMIC DNA]</scope>
    <source>
        <strain evidence="2">maculatus3</strain>
    </source>
</reference>
<dbReference type="AlphaFoldDB" id="A0A182TAJ7"/>